<dbReference type="InterPro" id="IPR011701">
    <property type="entry name" value="MFS"/>
</dbReference>
<keyword evidence="5 7" id="KW-0472">Membrane</keyword>
<dbReference type="VEuPathDB" id="FungiDB:HMPREF1541_05354"/>
<feature type="transmembrane region" description="Helical" evidence="7">
    <location>
        <begin position="364"/>
        <end position="385"/>
    </location>
</feature>
<feature type="transmembrane region" description="Helical" evidence="7">
    <location>
        <begin position="458"/>
        <end position="479"/>
    </location>
</feature>
<feature type="transmembrane region" description="Helical" evidence="7">
    <location>
        <begin position="104"/>
        <end position="121"/>
    </location>
</feature>
<feature type="transmembrane region" description="Helical" evidence="7">
    <location>
        <begin position="63"/>
        <end position="80"/>
    </location>
</feature>
<evidence type="ECO:0000259" key="8">
    <source>
        <dbReference type="PROSITE" id="PS50850"/>
    </source>
</evidence>
<dbReference type="InterPro" id="IPR020846">
    <property type="entry name" value="MFS_dom"/>
</dbReference>
<feature type="region of interest" description="Disordered" evidence="6">
    <location>
        <begin position="1"/>
        <end position="50"/>
    </location>
</feature>
<feature type="domain" description="Major facilitator superfamily (MFS) profile" evidence="8">
    <location>
        <begin position="67"/>
        <end position="486"/>
    </location>
</feature>
<dbReference type="PANTHER" id="PTHR43791">
    <property type="entry name" value="PERMEASE-RELATED"/>
    <property type="match status" value="1"/>
</dbReference>
<dbReference type="InterPro" id="IPR036259">
    <property type="entry name" value="MFS_trans_sf"/>
</dbReference>
<dbReference type="GO" id="GO:0016020">
    <property type="term" value="C:membrane"/>
    <property type="evidence" value="ECO:0007669"/>
    <property type="project" value="UniProtKB-SubCell"/>
</dbReference>
<evidence type="ECO:0000313" key="10">
    <source>
        <dbReference type="Proteomes" id="UP000030752"/>
    </source>
</evidence>
<feature type="transmembrane region" description="Helical" evidence="7">
    <location>
        <begin position="425"/>
        <end position="446"/>
    </location>
</feature>
<feature type="transmembrane region" description="Helical" evidence="7">
    <location>
        <begin position="300"/>
        <end position="320"/>
    </location>
</feature>
<dbReference type="Proteomes" id="UP000030752">
    <property type="component" value="Unassembled WGS sequence"/>
</dbReference>
<evidence type="ECO:0000256" key="2">
    <source>
        <dbReference type="ARBA" id="ARBA00022448"/>
    </source>
</evidence>
<reference evidence="9 10" key="1">
    <citation type="submission" date="2013-03" db="EMBL/GenBank/DDBJ databases">
        <title>The Genome Sequence of Phialophora europaea CBS 101466.</title>
        <authorList>
            <consortium name="The Broad Institute Genomics Platform"/>
            <person name="Cuomo C."/>
            <person name="de Hoog S."/>
            <person name="Gorbushina A."/>
            <person name="Walker B."/>
            <person name="Young S.K."/>
            <person name="Zeng Q."/>
            <person name="Gargeya S."/>
            <person name="Fitzgerald M."/>
            <person name="Haas B."/>
            <person name="Abouelleil A."/>
            <person name="Allen A.W."/>
            <person name="Alvarado L."/>
            <person name="Arachchi H.M."/>
            <person name="Berlin A.M."/>
            <person name="Chapman S.B."/>
            <person name="Gainer-Dewar J."/>
            <person name="Goldberg J."/>
            <person name="Griggs A."/>
            <person name="Gujja S."/>
            <person name="Hansen M."/>
            <person name="Howarth C."/>
            <person name="Imamovic A."/>
            <person name="Ireland A."/>
            <person name="Larimer J."/>
            <person name="McCowan C."/>
            <person name="Murphy C."/>
            <person name="Pearson M."/>
            <person name="Poon T.W."/>
            <person name="Priest M."/>
            <person name="Roberts A."/>
            <person name="Saif S."/>
            <person name="Shea T."/>
            <person name="Sisk P."/>
            <person name="Sykes S."/>
            <person name="Wortman J."/>
            <person name="Nusbaum C."/>
            <person name="Birren B."/>
        </authorList>
    </citation>
    <scope>NUCLEOTIDE SEQUENCE [LARGE SCALE GENOMIC DNA]</scope>
    <source>
        <strain evidence="9 10">CBS 101466</strain>
    </source>
</reference>
<name>W2RRI1_CYPE1</name>
<dbReference type="HOGENOM" id="CLU_001265_0_6_1"/>
<dbReference type="AlphaFoldDB" id="W2RRI1"/>
<dbReference type="PANTHER" id="PTHR43791:SF38">
    <property type="entry name" value="MAJOR FACILITATOR SUPERFAMILY (MFS) PROFILE DOMAIN-CONTAINING PROTEIN"/>
    <property type="match status" value="1"/>
</dbReference>
<evidence type="ECO:0000256" key="3">
    <source>
        <dbReference type="ARBA" id="ARBA00022692"/>
    </source>
</evidence>
<dbReference type="SUPFAM" id="SSF103473">
    <property type="entry name" value="MFS general substrate transporter"/>
    <property type="match status" value="1"/>
</dbReference>
<feature type="transmembrane region" description="Helical" evidence="7">
    <location>
        <begin position="391"/>
        <end position="413"/>
    </location>
</feature>
<evidence type="ECO:0000256" key="7">
    <source>
        <dbReference type="SAM" id="Phobius"/>
    </source>
</evidence>
<feature type="transmembrane region" description="Helical" evidence="7">
    <location>
        <begin position="340"/>
        <end position="357"/>
    </location>
</feature>
<dbReference type="Pfam" id="PF07690">
    <property type="entry name" value="MFS_1"/>
    <property type="match status" value="1"/>
</dbReference>
<feature type="transmembrane region" description="Helical" evidence="7">
    <location>
        <begin position="133"/>
        <end position="153"/>
    </location>
</feature>
<feature type="transmembrane region" description="Helical" evidence="7">
    <location>
        <begin position="229"/>
        <end position="249"/>
    </location>
</feature>
<dbReference type="GeneID" id="19972693"/>
<gene>
    <name evidence="9" type="ORF">HMPREF1541_05354</name>
</gene>
<organism evidence="9 10">
    <name type="scientific">Cyphellophora europaea (strain CBS 101466)</name>
    <name type="common">Phialophora europaea</name>
    <dbReference type="NCBI Taxonomy" id="1220924"/>
    <lineage>
        <taxon>Eukaryota</taxon>
        <taxon>Fungi</taxon>
        <taxon>Dikarya</taxon>
        <taxon>Ascomycota</taxon>
        <taxon>Pezizomycotina</taxon>
        <taxon>Eurotiomycetes</taxon>
        <taxon>Chaetothyriomycetidae</taxon>
        <taxon>Chaetothyriales</taxon>
        <taxon>Cyphellophoraceae</taxon>
        <taxon>Cyphellophora</taxon>
    </lineage>
</organism>
<keyword evidence="2" id="KW-0813">Transport</keyword>
<protein>
    <recommendedName>
        <fullName evidence="8">Major facilitator superfamily (MFS) profile domain-containing protein</fullName>
    </recommendedName>
</protein>
<evidence type="ECO:0000256" key="5">
    <source>
        <dbReference type="ARBA" id="ARBA00023136"/>
    </source>
</evidence>
<feature type="transmembrane region" description="Helical" evidence="7">
    <location>
        <begin position="159"/>
        <end position="181"/>
    </location>
</feature>
<comment type="subcellular location">
    <subcellularLocation>
        <location evidence="1">Membrane</location>
        <topology evidence="1">Multi-pass membrane protein</topology>
    </subcellularLocation>
</comment>
<dbReference type="Gene3D" id="1.20.1250.20">
    <property type="entry name" value="MFS general substrate transporter like domains"/>
    <property type="match status" value="2"/>
</dbReference>
<keyword evidence="3 7" id="KW-0812">Transmembrane</keyword>
<feature type="compositionally biased region" description="Basic and acidic residues" evidence="6">
    <location>
        <begin position="22"/>
        <end position="41"/>
    </location>
</feature>
<dbReference type="EMBL" id="KB822721">
    <property type="protein sequence ID" value="ETN39131.1"/>
    <property type="molecule type" value="Genomic_DNA"/>
</dbReference>
<dbReference type="OrthoDB" id="2985014at2759"/>
<keyword evidence="4 7" id="KW-1133">Transmembrane helix</keyword>
<keyword evidence="10" id="KW-1185">Reference proteome</keyword>
<dbReference type="PROSITE" id="PS50850">
    <property type="entry name" value="MFS"/>
    <property type="match status" value="1"/>
</dbReference>
<proteinExistence type="predicted"/>
<dbReference type="eggNOG" id="KOG2533">
    <property type="taxonomic scope" value="Eukaryota"/>
</dbReference>
<sequence>MASVNKDTALAEMEALQTRPSTSEKRDQTKAAEVEYTEKTEAQPVPPAWVEGTPEEKKLVRKIDFWLMPSIWILYLFSYMDRSNIGNARIAGMERDLDLSDNEYFLTIISFFVAYVVFEVPSNMILARSRPSLYISFIVVLWGTVAGLMALVQTPLQLIMVRFVLGIAEAGFSPAVLYIISAWYRKAEQSKRYLCYLSAGILSGAFGGIVAGAIAASLDGAHGIAGWRWLFLVEGVTTVGVGLMAPFCLMDYPSNCKKLTPEERKLACDRLAADNISFTDGENHMSHWETLTGCLRSWRVWLLAIAYLGVLGPFSFSYFFPMLVRGLGYTAVNAQFMTAPIYFVAFVVAMPVCWWVDRHTHIRGIAVCIILSAGALFAALAAGILDYTSRYVFLCFITASVWTAAPVALGFAADMLSNADPNVRAVSMAFINTIGNSGQLYGAALFPSSDGPRYLTGFVTWAALIAFAAGLYCCAFFAFRRWPVKGRTV</sequence>
<accession>W2RRI1</accession>
<evidence type="ECO:0000256" key="1">
    <source>
        <dbReference type="ARBA" id="ARBA00004141"/>
    </source>
</evidence>
<evidence type="ECO:0000256" key="6">
    <source>
        <dbReference type="SAM" id="MobiDB-lite"/>
    </source>
</evidence>
<dbReference type="FunFam" id="1.20.1250.20:FF:000057">
    <property type="entry name" value="MFS general substrate transporter"/>
    <property type="match status" value="1"/>
</dbReference>
<evidence type="ECO:0000256" key="4">
    <source>
        <dbReference type="ARBA" id="ARBA00022989"/>
    </source>
</evidence>
<evidence type="ECO:0000313" key="9">
    <source>
        <dbReference type="EMBL" id="ETN39131.1"/>
    </source>
</evidence>
<dbReference type="InParanoid" id="W2RRI1"/>
<dbReference type="RefSeq" id="XP_008717916.1">
    <property type="nucleotide sequence ID" value="XM_008719694.1"/>
</dbReference>
<dbReference type="GO" id="GO:0022857">
    <property type="term" value="F:transmembrane transporter activity"/>
    <property type="evidence" value="ECO:0007669"/>
    <property type="project" value="InterPro"/>
</dbReference>
<feature type="transmembrane region" description="Helical" evidence="7">
    <location>
        <begin position="193"/>
        <end position="217"/>
    </location>
</feature>